<dbReference type="Pfam" id="PF13385">
    <property type="entry name" value="Laminin_G_3"/>
    <property type="match status" value="1"/>
</dbReference>
<keyword evidence="2" id="KW-1015">Disulfide bond</keyword>
<dbReference type="Gene3D" id="2.130.10.130">
    <property type="entry name" value="Integrin alpha, N-terminal"/>
    <property type="match status" value="1"/>
</dbReference>
<dbReference type="SUPFAM" id="SSF69318">
    <property type="entry name" value="Integrin alpha N-terminal domain"/>
    <property type="match status" value="1"/>
</dbReference>
<keyword evidence="1" id="KW-0732">Signal</keyword>
<dbReference type="AlphaFoldDB" id="A0A6P1M8N6"/>
<dbReference type="InterPro" id="IPR006558">
    <property type="entry name" value="LamG-like"/>
</dbReference>
<evidence type="ECO:0000313" key="4">
    <source>
        <dbReference type="EMBL" id="QHI69433.1"/>
    </source>
</evidence>
<protein>
    <recommendedName>
        <fullName evidence="3">LamG-like jellyroll fold domain-containing protein</fullName>
    </recommendedName>
</protein>
<accession>A0A6P1M8N6</accession>
<dbReference type="SUPFAM" id="SSF49899">
    <property type="entry name" value="Concanavalin A-like lectins/glucanases"/>
    <property type="match status" value="1"/>
</dbReference>
<reference evidence="4 5" key="1">
    <citation type="submission" date="2020-01" db="EMBL/GenBank/DDBJ databases">
        <title>Ponticoccus aerotolerans gen. nov., sp. nov., an anaerobic bacterium and proposal of Ponticoccusceae fam. nov., Ponticoccusles ord. nov. and Ponticoccuse classis nov. in the phylum Kiritimatiellaeota.</title>
        <authorList>
            <person name="Zhou L.Y."/>
            <person name="Du Z.J."/>
        </authorList>
    </citation>
    <scope>NUCLEOTIDE SEQUENCE [LARGE SCALE GENOMIC DNA]</scope>
    <source>
        <strain evidence="4 5">S-5007</strain>
    </source>
</reference>
<dbReference type="KEGG" id="taer:GT409_08185"/>
<evidence type="ECO:0000259" key="3">
    <source>
        <dbReference type="SMART" id="SM00560"/>
    </source>
</evidence>
<organism evidence="4 5">
    <name type="scientific">Tichowtungia aerotolerans</name>
    <dbReference type="NCBI Taxonomy" id="2697043"/>
    <lineage>
        <taxon>Bacteria</taxon>
        <taxon>Pseudomonadati</taxon>
        <taxon>Kiritimatiellota</taxon>
        <taxon>Tichowtungiia</taxon>
        <taxon>Tichowtungiales</taxon>
        <taxon>Tichowtungiaceae</taxon>
        <taxon>Tichowtungia</taxon>
    </lineage>
</organism>
<dbReference type="EMBL" id="CP047593">
    <property type="protein sequence ID" value="QHI69433.1"/>
    <property type="molecule type" value="Genomic_DNA"/>
</dbReference>
<gene>
    <name evidence="4" type="ORF">GT409_08185</name>
</gene>
<dbReference type="Proteomes" id="UP000464954">
    <property type="component" value="Chromosome"/>
</dbReference>
<dbReference type="InterPro" id="IPR028994">
    <property type="entry name" value="Integrin_alpha_N"/>
</dbReference>
<feature type="domain" description="LamG-like jellyroll fold" evidence="3">
    <location>
        <begin position="57"/>
        <end position="198"/>
    </location>
</feature>
<evidence type="ECO:0000313" key="5">
    <source>
        <dbReference type="Proteomes" id="UP000464954"/>
    </source>
</evidence>
<dbReference type="PANTHER" id="PTHR44103">
    <property type="entry name" value="PROPROTEIN CONVERTASE P"/>
    <property type="match status" value="1"/>
</dbReference>
<dbReference type="InterPro" id="IPR013320">
    <property type="entry name" value="ConA-like_dom_sf"/>
</dbReference>
<dbReference type="Gene3D" id="2.60.120.200">
    <property type="match status" value="1"/>
</dbReference>
<proteinExistence type="predicted"/>
<dbReference type="PANTHER" id="PTHR44103:SF1">
    <property type="entry name" value="PROPROTEIN CONVERTASE P"/>
    <property type="match status" value="1"/>
</dbReference>
<evidence type="ECO:0000256" key="1">
    <source>
        <dbReference type="ARBA" id="ARBA00022729"/>
    </source>
</evidence>
<dbReference type="SMART" id="SM00560">
    <property type="entry name" value="LamGL"/>
    <property type="match status" value="1"/>
</dbReference>
<sequence>MGAFSVCADSFSDSEIVSLSFESGPDCCDQNGVAGSYLKTDAGSSELFRAFGSLISGPVTVSCWIKIDSFPENGAAAWTDQSPMTVYRMYPAGHDVAAYCRIYKKRVRVSYYQSGVLDINLDGVTELETDQWYHITVTDDGVREIRLYVNGVLDAKASNGFSRPAWVGINLVQMGGRRHLLGGLDELRVFNKSLLSEQVTGLMKEGVRSSDLSEIQNSTSKSSSLYGWYPALKVKDNVLHPLIDQLCCSATVLPWYGANSKDLLLRGADNMLGTRTAVYRYLGEHQGLPVYDSGTTIKNLPGKNYQAVVRENGLFDIYANGYETIYGKKSIIRYVNCGVAGAPKFGEAELVFVDGEDISSALGSRQLSGWCITDVDGDQTPDLLFAGITVPGEGYWPFGQSPWSGRDMPHIGAGKGYDVRGQWLGGHRISEVFWAKGSRNRNGDLSFSNSQMVYDRMTGNSLKWLSGESERALNVIECEGKRYLLQTGSVDEILAFQMQWEDGDLVCAAAENVLGSGPTVRETYFPAKVVVEDMDNDGVPEILLDGNPGRIVMLKGSRIGAFEEVGSVLMKGGSVAGDTLVAPCRVDWTGNGADDLIVGDASGWLVFWPGTDDATVYGTPTFMRTGDEVVHHQAGYSGSIQGPNEKRWGYLKPTVGHWNGDSKPDLISNDIEGRLFLYERTDDPMVLTSPVPFALNGKPLQIAWRAGPAIIDSKYAYGGAVQSALLLVDWNGNLSVGVPHQPGGTNFSSIDKLTYEDGSPMIMCGPAGHWGRTCVSVVDWDEDGVWDVVCGSINGCNLYILGEKLSSGGTTPLFIRNIGSNSDPVFARPVPIRKADGSLLNFRIHTATPWPTDLDGDGRLDLLVGAEDGKVYSLYRDDLSW</sequence>
<dbReference type="RefSeq" id="WP_160628615.1">
    <property type="nucleotide sequence ID" value="NZ_CP047593.1"/>
</dbReference>
<name>A0A6P1M8N6_9BACT</name>
<keyword evidence="5" id="KW-1185">Reference proteome</keyword>
<evidence type="ECO:0000256" key="2">
    <source>
        <dbReference type="ARBA" id="ARBA00023157"/>
    </source>
</evidence>